<reference evidence="2" key="1">
    <citation type="submission" date="2017-09" db="EMBL/GenBank/DDBJ databases">
        <title>Depth-based differentiation of microbial function through sediment-hosted aquifers and enrichment of novel symbionts in the deep terrestrial subsurface.</title>
        <authorList>
            <person name="Probst A.J."/>
            <person name="Ladd B."/>
            <person name="Jarett J.K."/>
            <person name="Geller-Mcgrath D.E."/>
            <person name="Sieber C.M.K."/>
            <person name="Emerson J.B."/>
            <person name="Anantharaman K."/>
            <person name="Thomas B.C."/>
            <person name="Malmstrom R."/>
            <person name="Stieglmeier M."/>
            <person name="Klingl A."/>
            <person name="Woyke T."/>
            <person name="Ryan C.M."/>
            <person name="Banfield J.F."/>
        </authorList>
    </citation>
    <scope>NUCLEOTIDE SEQUENCE [LARGE SCALE GENOMIC DNA]</scope>
</reference>
<gene>
    <name evidence="1" type="ORF">COX77_02460</name>
</gene>
<accession>A0A2M7VEZ8</accession>
<dbReference type="AlphaFoldDB" id="A0A2M7VEZ8"/>
<evidence type="ECO:0000313" key="2">
    <source>
        <dbReference type="Proteomes" id="UP000230405"/>
    </source>
</evidence>
<dbReference type="EMBL" id="PFPO01000046">
    <property type="protein sequence ID" value="PIZ99138.1"/>
    <property type="molecule type" value="Genomic_DNA"/>
</dbReference>
<dbReference type="Proteomes" id="UP000230405">
    <property type="component" value="Unassembled WGS sequence"/>
</dbReference>
<organism evidence="1 2">
    <name type="scientific">Candidatus Komeilibacteria bacterium CG_4_10_14_0_2_um_filter_37_10</name>
    <dbReference type="NCBI Taxonomy" id="1974470"/>
    <lineage>
        <taxon>Bacteria</taxon>
        <taxon>Candidatus Komeiliibacteriota</taxon>
    </lineage>
</organism>
<evidence type="ECO:0000313" key="1">
    <source>
        <dbReference type="EMBL" id="PIZ99138.1"/>
    </source>
</evidence>
<comment type="caution">
    <text evidence="1">The sequence shown here is derived from an EMBL/GenBank/DDBJ whole genome shotgun (WGS) entry which is preliminary data.</text>
</comment>
<name>A0A2M7VEZ8_9BACT</name>
<protein>
    <submittedName>
        <fullName evidence="1">Uncharacterized protein</fullName>
    </submittedName>
</protein>
<sequence length="108" mass="12594">MNNDFYSQFAWELLSKAELLTNDQKDDEEFANRLAQELAKHMSLRVAQELSSIDLDEYVKKVSANAPAAELHSFLQTKIVDFDSQREKWLTDFSYNFLERTARSKQAL</sequence>
<proteinExistence type="predicted"/>